<reference evidence="2" key="2">
    <citation type="submission" date="2025-09" db="UniProtKB">
        <authorList>
            <consortium name="Ensembl"/>
        </authorList>
    </citation>
    <scope>IDENTIFICATION</scope>
</reference>
<dbReference type="AlphaFoldDB" id="A0A8C8AXL9"/>
<evidence type="ECO:0000256" key="1">
    <source>
        <dbReference type="SAM" id="Phobius"/>
    </source>
</evidence>
<keyword evidence="1" id="KW-1133">Transmembrane helix</keyword>
<protein>
    <submittedName>
        <fullName evidence="2">Uncharacterized protein</fullName>
    </submittedName>
</protein>
<reference evidence="2" key="1">
    <citation type="submission" date="2025-08" db="UniProtKB">
        <authorList>
            <consortium name="Ensembl"/>
        </authorList>
    </citation>
    <scope>IDENTIFICATION</scope>
</reference>
<dbReference type="InterPro" id="IPR016186">
    <property type="entry name" value="C-type_lectin-like/link_sf"/>
</dbReference>
<dbReference type="Ensembl" id="ENSOSUT00000012873.1">
    <property type="protein sequence ID" value="ENSOSUP00000012444.1"/>
    <property type="gene ID" value="ENSOSUG00000008987.1"/>
</dbReference>
<proteinExistence type="predicted"/>
<dbReference type="Gene3D" id="3.10.100.10">
    <property type="entry name" value="Mannose-Binding Protein A, subunit A"/>
    <property type="match status" value="1"/>
</dbReference>
<organism evidence="2 3">
    <name type="scientific">Otus sunia</name>
    <name type="common">Oriental scops-owl</name>
    <dbReference type="NCBI Taxonomy" id="257818"/>
    <lineage>
        <taxon>Eukaryota</taxon>
        <taxon>Metazoa</taxon>
        <taxon>Chordata</taxon>
        <taxon>Craniata</taxon>
        <taxon>Vertebrata</taxon>
        <taxon>Euteleostomi</taxon>
        <taxon>Archelosauria</taxon>
        <taxon>Archosauria</taxon>
        <taxon>Dinosauria</taxon>
        <taxon>Saurischia</taxon>
        <taxon>Theropoda</taxon>
        <taxon>Coelurosauria</taxon>
        <taxon>Aves</taxon>
        <taxon>Neognathae</taxon>
        <taxon>Neoaves</taxon>
        <taxon>Telluraves</taxon>
        <taxon>Strigiformes</taxon>
        <taxon>Strigidae</taxon>
        <taxon>Otus</taxon>
    </lineage>
</organism>
<dbReference type="InterPro" id="IPR016187">
    <property type="entry name" value="CTDL_fold"/>
</dbReference>
<keyword evidence="3" id="KW-1185">Reference proteome</keyword>
<dbReference type="PANTHER" id="PTHR45710:SF35">
    <property type="entry name" value="C-TYPE LECTIN DOMAIN FAMILY 2 MEMBER D"/>
    <property type="match status" value="1"/>
</dbReference>
<dbReference type="PANTHER" id="PTHR45710">
    <property type="entry name" value="C-TYPE LECTIN DOMAIN-CONTAINING PROTEIN 180"/>
    <property type="match status" value="1"/>
</dbReference>
<dbReference type="Proteomes" id="UP000694552">
    <property type="component" value="Unplaced"/>
</dbReference>
<feature type="transmembrane region" description="Helical" evidence="1">
    <location>
        <begin position="36"/>
        <end position="60"/>
    </location>
</feature>
<evidence type="ECO:0000313" key="3">
    <source>
        <dbReference type="Proteomes" id="UP000694552"/>
    </source>
</evidence>
<sequence>MECIAPLHSPAKVLKATSPAGYSLEMKLEARVACQVTMAVLFMSLLITAVAFAGGYQGFLVTFPPQRGKGKVFLLNAVALSMTVQAFQPCPQPCFQCLFDWISYRGKCYYFLEAEGNWTSIWDNCSALGASLALLDIVEDLVRRCEDVLSVGGKKKPARDVPKPCDL</sequence>
<name>A0A8C8AXL9_9STRI</name>
<dbReference type="SUPFAM" id="SSF56436">
    <property type="entry name" value="C-type lectin-like"/>
    <property type="match status" value="1"/>
</dbReference>
<keyword evidence="1" id="KW-0812">Transmembrane</keyword>
<evidence type="ECO:0000313" key="2">
    <source>
        <dbReference type="Ensembl" id="ENSOSUP00000012444.1"/>
    </source>
</evidence>
<accession>A0A8C8AXL9</accession>
<keyword evidence="1" id="KW-0472">Membrane</keyword>
<dbReference type="InterPro" id="IPR050828">
    <property type="entry name" value="C-type_lectin/matrix_domain"/>
</dbReference>